<comment type="catalytic activity">
    <reaction evidence="16">
        <text>a (3R)-hydroxyacyl-[ACP] = a (2E)-enoyl-[ACP] + H2O</text>
        <dbReference type="Rhea" id="RHEA:13097"/>
        <dbReference type="Rhea" id="RHEA-COMP:9925"/>
        <dbReference type="Rhea" id="RHEA-COMP:9945"/>
        <dbReference type="ChEBI" id="CHEBI:15377"/>
        <dbReference type="ChEBI" id="CHEBI:78784"/>
        <dbReference type="ChEBI" id="CHEBI:78827"/>
        <dbReference type="EC" id="4.2.1.59"/>
    </reaction>
</comment>
<feature type="binding site" evidence="15">
    <location>
        <position position="257"/>
    </location>
    <ligand>
        <name>Zn(2+)</name>
        <dbReference type="ChEBI" id="CHEBI:29105"/>
    </ligand>
</feature>
<dbReference type="EC" id="4.2.1.59" evidence="16"/>
<dbReference type="PANTHER" id="PTHR33694">
    <property type="entry name" value="UDP-3-O-ACYL-N-ACETYLGLUCOSAMINE DEACETYLASE 1, MITOCHONDRIAL-RELATED"/>
    <property type="match status" value="1"/>
</dbReference>
<dbReference type="GO" id="GO:0019171">
    <property type="term" value="F:(3R)-hydroxyacyl-[acyl-carrier-protein] dehydratase activity"/>
    <property type="evidence" value="ECO:0007669"/>
    <property type="project" value="UniProtKB-EC"/>
</dbReference>
<comment type="cofactor">
    <cofactor evidence="1 15">
        <name>Zn(2+)</name>
        <dbReference type="ChEBI" id="CHEBI:29105"/>
    </cofactor>
</comment>
<feature type="active site" evidence="16">
    <location>
        <position position="352"/>
    </location>
</feature>
<dbReference type="EMBL" id="PCRK01000027">
    <property type="protein sequence ID" value="PIP19675.1"/>
    <property type="molecule type" value="Genomic_DNA"/>
</dbReference>
<dbReference type="EC" id="3.5.1.108" evidence="15"/>
<dbReference type="NCBIfam" id="TIGR00325">
    <property type="entry name" value="lpxC"/>
    <property type="match status" value="1"/>
</dbReference>
<evidence type="ECO:0000256" key="1">
    <source>
        <dbReference type="ARBA" id="ARBA00001947"/>
    </source>
</evidence>
<dbReference type="CDD" id="cd01288">
    <property type="entry name" value="FabZ"/>
    <property type="match status" value="1"/>
</dbReference>
<dbReference type="Gene3D" id="3.30.1700.10">
    <property type="entry name" value="lpxc deacetylase, domain 2"/>
    <property type="match status" value="1"/>
</dbReference>
<organism evidence="17 18">
    <name type="scientific">Candidatus Sherwoodlollariibacterium unditelluris</name>
    <dbReference type="NCBI Taxonomy" id="1974757"/>
    <lineage>
        <taxon>Bacteria</taxon>
        <taxon>Pseudomonadati</taxon>
        <taxon>Candidatus Omnitrophota</taxon>
        <taxon>Candidatus Sherwoodlollariibacterium</taxon>
    </lineage>
</organism>
<dbReference type="GO" id="GO:0046872">
    <property type="term" value="F:metal ion binding"/>
    <property type="evidence" value="ECO:0007669"/>
    <property type="project" value="UniProtKB-KW"/>
</dbReference>
<dbReference type="UniPathway" id="UPA00359">
    <property type="reaction ID" value="UER00478"/>
</dbReference>
<evidence type="ECO:0000256" key="9">
    <source>
        <dbReference type="ARBA" id="ARBA00022801"/>
    </source>
</evidence>
<keyword evidence="11 15" id="KW-0443">Lipid metabolism</keyword>
<dbReference type="NCBIfam" id="NF000582">
    <property type="entry name" value="PRK00006.1"/>
    <property type="match status" value="1"/>
</dbReference>
<dbReference type="SUPFAM" id="SSF54211">
    <property type="entry name" value="Ribosomal protein S5 domain 2-like"/>
    <property type="match status" value="2"/>
</dbReference>
<comment type="similarity">
    <text evidence="16">Belongs to the thioester dehydratase family. FabZ subfamily.</text>
</comment>
<dbReference type="Pfam" id="PF07977">
    <property type="entry name" value="FabA"/>
    <property type="match status" value="1"/>
</dbReference>
<keyword evidence="12 16" id="KW-0456">Lyase</keyword>
<evidence type="ECO:0000256" key="10">
    <source>
        <dbReference type="ARBA" id="ARBA00022833"/>
    </source>
</evidence>
<comment type="function">
    <text evidence="14 16">Involved in unsaturated fatty acids biosynthesis. Catalyzes the dehydration of short chain beta-hydroxyacyl-ACPs and long chain saturated and unsaturated beta-hydroxyacyl-ACPs.</text>
</comment>
<keyword evidence="10 15" id="KW-0862">Zinc</keyword>
<comment type="subcellular location">
    <subcellularLocation>
        <location evidence="3 16">Cytoplasm</location>
    </subcellularLocation>
</comment>
<feature type="active site" description="Proton donor" evidence="15">
    <location>
        <position position="280"/>
    </location>
</feature>
<dbReference type="GO" id="GO:0009245">
    <property type="term" value="P:lipid A biosynthetic process"/>
    <property type="evidence" value="ECO:0007669"/>
    <property type="project" value="UniProtKB-UniRule"/>
</dbReference>
<dbReference type="Gene3D" id="3.10.129.10">
    <property type="entry name" value="Hotdog Thioesterase"/>
    <property type="match status" value="1"/>
</dbReference>
<dbReference type="GO" id="GO:0006633">
    <property type="term" value="P:fatty acid biosynthetic process"/>
    <property type="evidence" value="ECO:0007669"/>
    <property type="project" value="UniProtKB-UniRule"/>
</dbReference>
<dbReference type="InterPro" id="IPR013114">
    <property type="entry name" value="FabA_FabZ"/>
</dbReference>
<keyword evidence="6 15" id="KW-0444">Lipid biosynthesis</keyword>
<keyword evidence="9 15" id="KW-0378">Hydrolase</keyword>
<evidence type="ECO:0000313" key="17">
    <source>
        <dbReference type="EMBL" id="PIP19675.1"/>
    </source>
</evidence>
<comment type="function">
    <text evidence="2 15">Catalyzes the hydrolysis of UDP-3-O-myristoyl-N-acetylglucosamine to form UDP-3-O-myristoylglucosamine and acetate, the committed step in lipid A biosynthesis.</text>
</comment>
<feature type="binding site" evidence="15">
    <location>
        <position position="81"/>
    </location>
    <ligand>
        <name>Zn(2+)</name>
        <dbReference type="ChEBI" id="CHEBI:29105"/>
    </ligand>
</feature>
<dbReference type="SUPFAM" id="SSF54637">
    <property type="entry name" value="Thioesterase/thiol ester dehydrase-isomerase"/>
    <property type="match status" value="1"/>
</dbReference>
<evidence type="ECO:0000256" key="2">
    <source>
        <dbReference type="ARBA" id="ARBA00002923"/>
    </source>
</evidence>
<proteinExistence type="inferred from homology"/>
<comment type="pathway">
    <text evidence="4 15">Glycolipid biosynthesis; lipid IV(A) biosynthesis; lipid IV(A) from (3R)-3-hydroxytetradecanoyl-[acyl-carrier-protein] and UDP-N-acetyl-alpha-D-glucosamine: step 2/6.</text>
</comment>
<evidence type="ECO:0000256" key="7">
    <source>
        <dbReference type="ARBA" id="ARBA00022556"/>
    </source>
</evidence>
<dbReference type="PANTHER" id="PTHR33694:SF1">
    <property type="entry name" value="UDP-3-O-ACYL-N-ACETYLGLUCOSAMINE DEACETYLASE 1, MITOCHONDRIAL-RELATED"/>
    <property type="match status" value="1"/>
</dbReference>
<evidence type="ECO:0000256" key="15">
    <source>
        <dbReference type="HAMAP-Rule" id="MF_00388"/>
    </source>
</evidence>
<evidence type="ECO:0000256" key="14">
    <source>
        <dbReference type="ARBA" id="ARBA00025049"/>
    </source>
</evidence>
<dbReference type="GO" id="GO:0016020">
    <property type="term" value="C:membrane"/>
    <property type="evidence" value="ECO:0007669"/>
    <property type="project" value="GOC"/>
</dbReference>
<comment type="caution">
    <text evidence="17">The sequence shown here is derived from an EMBL/GenBank/DDBJ whole genome shotgun (WGS) entry which is preliminary data.</text>
</comment>
<keyword evidence="5 16" id="KW-0963">Cytoplasm</keyword>
<sequence length="446" mass="48982">MNYQRTILKEVSFKGIGLHTGNKVNVGLKPGGPDTGVVFIRIDLPGKPEIKAAIDSLTPAGKTPHRTSIEKNGALVQTIEHLMAALLGAGIDNLRVELDNNELPGLDGSSLNYVGILNQAGIKEQGKARHYFILKDSIHIEENGASIVALPASEFKISYTLDYSFPAHKPEGNGLASFGQSHKTEFMEVSLTSPEVFKNEIAPARTFCLESEADEMRRSGLGLGANYENTLVLTQDGTVIKNKFRFPDEFVRHKILDLIGDLYLIGSGLRAHIVALKSGHSLNLKLIGEIAKQREKYSMKREGGILEVSDIMKILPHREPFLFVDRIIKLEYGKHATGIKNVTINDYFFKGHFPGHPVMPGVIIIEAMAQVGGVMMLASEENRGKLAFFMTIDNVKFRKPVVPGDQLILETEAVKIKSKTGQVRGRALVDGKVVAEADFVFSLVKD</sequence>
<dbReference type="InterPro" id="IPR020568">
    <property type="entry name" value="Ribosomal_Su5_D2-typ_SF"/>
</dbReference>
<dbReference type="InterPro" id="IPR011334">
    <property type="entry name" value="UDP-acyl_GlcNac_deAcase_C"/>
</dbReference>
<dbReference type="FunFam" id="3.10.129.10:FF:000001">
    <property type="entry name" value="3-hydroxyacyl-[acyl-carrier-protein] dehydratase FabZ"/>
    <property type="match status" value="1"/>
</dbReference>
<name>A0A2G9YKB6_9BACT</name>
<dbReference type="InterPro" id="IPR010084">
    <property type="entry name" value="FabZ"/>
</dbReference>
<gene>
    <name evidence="16" type="primary">fabZ</name>
    <name evidence="15" type="synonym">lpxC</name>
    <name evidence="17" type="ORF">COX41_01625</name>
</gene>
<evidence type="ECO:0000256" key="3">
    <source>
        <dbReference type="ARBA" id="ARBA00004496"/>
    </source>
</evidence>
<evidence type="ECO:0000256" key="13">
    <source>
        <dbReference type="ARBA" id="ARBA00024535"/>
    </source>
</evidence>
<dbReference type="InterPro" id="IPR004463">
    <property type="entry name" value="UDP-acyl_GlcNac_deAcase"/>
</dbReference>
<dbReference type="GO" id="GO:0103117">
    <property type="term" value="F:UDP-3-O-acyl-N-acetylglucosamine deacetylase activity"/>
    <property type="evidence" value="ECO:0007669"/>
    <property type="project" value="UniProtKB-UniRule"/>
</dbReference>
<evidence type="ECO:0000256" key="5">
    <source>
        <dbReference type="ARBA" id="ARBA00022490"/>
    </source>
</evidence>
<dbReference type="HAMAP" id="MF_00388">
    <property type="entry name" value="LpxC"/>
    <property type="match status" value="1"/>
</dbReference>
<dbReference type="Pfam" id="PF03331">
    <property type="entry name" value="LpxC"/>
    <property type="match status" value="1"/>
</dbReference>
<dbReference type="NCBIfam" id="TIGR01750">
    <property type="entry name" value="fabZ"/>
    <property type="match status" value="1"/>
</dbReference>
<protein>
    <recommendedName>
        <fullName evidence="15 16">Multifunctional fusion protein</fullName>
    </recommendedName>
    <domain>
        <recommendedName>
            <fullName evidence="16">3-hydroxyacyl-[acyl-carrier-protein] dehydratase FabZ</fullName>
            <ecNumber evidence="16">4.2.1.59</ecNumber>
        </recommendedName>
        <alternativeName>
            <fullName evidence="16">(3R)-hydroxymyristoyl-[acyl-carrier-protein] dehydratase</fullName>
        </alternativeName>
        <alternativeName>
            <fullName evidence="16">Beta-hydroxyacyl-ACP dehydratase</fullName>
            <shortName evidence="16">(3R)-hydroxymyristoyl-ACP dehydrase</shortName>
        </alternativeName>
    </domain>
    <domain>
        <recommendedName>
            <fullName evidence="15">UDP-3-O-acyl-N-acetylglucosamine deacetylase</fullName>
            <shortName evidence="15">UDP-3-O-acyl-GlcNAc deacetylase</shortName>
            <ecNumber evidence="15">3.5.1.108</ecNumber>
        </recommendedName>
        <alternativeName>
            <fullName evidence="15">UDP-3-O-[R-3-hydroxymyristoyl]-N-acetylglucosamine deacetylase</fullName>
        </alternativeName>
    </domain>
</protein>
<keyword evidence="7 15" id="KW-0441">Lipid A biosynthesis</keyword>
<dbReference type="Proteomes" id="UP000231292">
    <property type="component" value="Unassembled WGS sequence"/>
</dbReference>
<evidence type="ECO:0000256" key="11">
    <source>
        <dbReference type="ARBA" id="ARBA00023098"/>
    </source>
</evidence>
<dbReference type="InterPro" id="IPR015870">
    <property type="entry name" value="UDP-acyl_N-AcGlcN_deAcase_N"/>
</dbReference>
<evidence type="ECO:0000256" key="4">
    <source>
        <dbReference type="ARBA" id="ARBA00005002"/>
    </source>
</evidence>
<evidence type="ECO:0000313" key="18">
    <source>
        <dbReference type="Proteomes" id="UP000231292"/>
    </source>
</evidence>
<dbReference type="InterPro" id="IPR029069">
    <property type="entry name" value="HotDog_dom_sf"/>
</dbReference>
<comment type="similarity">
    <text evidence="15">Belongs to the LpxC family.</text>
</comment>
<feature type="binding site" evidence="15">
    <location>
        <position position="253"/>
    </location>
    <ligand>
        <name>Zn(2+)</name>
        <dbReference type="ChEBI" id="CHEBI:29105"/>
    </ligand>
</feature>
<dbReference type="HAMAP" id="MF_00406">
    <property type="entry name" value="FabZ"/>
    <property type="match status" value="1"/>
</dbReference>
<evidence type="ECO:0000256" key="8">
    <source>
        <dbReference type="ARBA" id="ARBA00022723"/>
    </source>
</evidence>
<keyword evidence="8 15" id="KW-0479">Metal-binding</keyword>
<evidence type="ECO:0000256" key="6">
    <source>
        <dbReference type="ARBA" id="ARBA00022516"/>
    </source>
</evidence>
<dbReference type="Gene3D" id="3.30.230.20">
    <property type="entry name" value="lpxc deacetylase, domain 1"/>
    <property type="match status" value="1"/>
</dbReference>
<comment type="catalytic activity">
    <reaction evidence="13 15">
        <text>a UDP-3-O-[(3R)-3-hydroxyacyl]-N-acetyl-alpha-D-glucosamine + H2O = a UDP-3-O-[(3R)-3-hydroxyacyl]-alpha-D-glucosamine + acetate</text>
        <dbReference type="Rhea" id="RHEA:67816"/>
        <dbReference type="ChEBI" id="CHEBI:15377"/>
        <dbReference type="ChEBI" id="CHEBI:30089"/>
        <dbReference type="ChEBI" id="CHEBI:137740"/>
        <dbReference type="ChEBI" id="CHEBI:173225"/>
        <dbReference type="EC" id="3.5.1.108"/>
    </reaction>
</comment>
<reference evidence="17 18" key="1">
    <citation type="submission" date="2017-09" db="EMBL/GenBank/DDBJ databases">
        <title>Depth-based differentiation of microbial function through sediment-hosted aquifers and enrichment of novel symbionts in the deep terrestrial subsurface.</title>
        <authorList>
            <person name="Probst A.J."/>
            <person name="Ladd B."/>
            <person name="Jarett J.K."/>
            <person name="Geller-Mcgrath D.E."/>
            <person name="Sieber C.M."/>
            <person name="Emerson J.B."/>
            <person name="Anantharaman K."/>
            <person name="Thomas B.C."/>
            <person name="Malmstrom R."/>
            <person name="Stieglmeier M."/>
            <person name="Klingl A."/>
            <person name="Woyke T."/>
            <person name="Ryan C.M."/>
            <person name="Banfield J.F."/>
        </authorList>
    </citation>
    <scope>NUCLEOTIDE SEQUENCE [LARGE SCALE GENOMIC DNA]</scope>
    <source>
        <strain evidence="17">CG23_combo_of_CG06-09_8_20_14_all_41_10</strain>
    </source>
</reference>
<evidence type="ECO:0000256" key="16">
    <source>
        <dbReference type="HAMAP-Rule" id="MF_00406"/>
    </source>
</evidence>
<dbReference type="AlphaFoldDB" id="A0A2G9YKB6"/>
<dbReference type="GO" id="GO:0005737">
    <property type="term" value="C:cytoplasm"/>
    <property type="evidence" value="ECO:0007669"/>
    <property type="project" value="UniProtKB-SubCell"/>
</dbReference>
<evidence type="ECO:0000256" key="12">
    <source>
        <dbReference type="ARBA" id="ARBA00023239"/>
    </source>
</evidence>
<accession>A0A2G9YKB6</accession>